<feature type="region of interest" description="Disordered" evidence="2">
    <location>
        <begin position="442"/>
        <end position="464"/>
    </location>
</feature>
<feature type="region of interest" description="Disordered" evidence="2">
    <location>
        <begin position="704"/>
        <end position="724"/>
    </location>
</feature>
<evidence type="ECO:0000313" key="5">
    <source>
        <dbReference type="Proteomes" id="UP001151760"/>
    </source>
</evidence>
<accession>A0ABQ5HNZ5</accession>
<keyword evidence="1" id="KW-0862">Zinc</keyword>
<reference evidence="4" key="2">
    <citation type="submission" date="2022-01" db="EMBL/GenBank/DDBJ databases">
        <authorList>
            <person name="Yamashiro T."/>
            <person name="Shiraishi A."/>
            <person name="Satake H."/>
            <person name="Nakayama K."/>
        </authorList>
    </citation>
    <scope>NUCLEOTIDE SEQUENCE</scope>
</reference>
<dbReference type="Proteomes" id="UP001151760">
    <property type="component" value="Unassembled WGS sequence"/>
</dbReference>
<gene>
    <name evidence="4" type="ORF">Tco_1070888</name>
</gene>
<organism evidence="4 5">
    <name type="scientific">Tanacetum coccineum</name>
    <dbReference type="NCBI Taxonomy" id="301880"/>
    <lineage>
        <taxon>Eukaryota</taxon>
        <taxon>Viridiplantae</taxon>
        <taxon>Streptophyta</taxon>
        <taxon>Embryophyta</taxon>
        <taxon>Tracheophyta</taxon>
        <taxon>Spermatophyta</taxon>
        <taxon>Magnoliopsida</taxon>
        <taxon>eudicotyledons</taxon>
        <taxon>Gunneridae</taxon>
        <taxon>Pentapetalae</taxon>
        <taxon>asterids</taxon>
        <taxon>campanulids</taxon>
        <taxon>Asterales</taxon>
        <taxon>Asteraceae</taxon>
        <taxon>Asteroideae</taxon>
        <taxon>Anthemideae</taxon>
        <taxon>Anthemidinae</taxon>
        <taxon>Tanacetum</taxon>
    </lineage>
</organism>
<feature type="domain" description="CCHC-type" evidence="3">
    <location>
        <begin position="257"/>
        <end position="272"/>
    </location>
</feature>
<dbReference type="SMART" id="SM00343">
    <property type="entry name" value="ZnF_C2HC"/>
    <property type="match status" value="1"/>
</dbReference>
<dbReference type="EMBL" id="BQNB010019797">
    <property type="protein sequence ID" value="GJT89171.1"/>
    <property type="molecule type" value="Genomic_DNA"/>
</dbReference>
<evidence type="ECO:0000259" key="3">
    <source>
        <dbReference type="PROSITE" id="PS50158"/>
    </source>
</evidence>
<evidence type="ECO:0000256" key="1">
    <source>
        <dbReference type="PROSITE-ProRule" id="PRU00047"/>
    </source>
</evidence>
<keyword evidence="5" id="KW-1185">Reference proteome</keyword>
<sequence>MDPYNHSTPTSTKLLILDTGKFEQWKFRIQQYLQHEHYDLWEVIELGDSYKAPPEETGKGLAGEGSAKKKGKTVAITAEDMQKRKNDVKAITTQLLALLKHHLLGNQRLNKDKKSLGFNEYSVVPPPPAQVYSPPKKDLSWMGLPEFVDDTVTDYSMPTPSVDVSKDVSASSLEQGGSFDNVVSKPIIRFVKETGCPSVSKDNNTENPRKPTVKVMQRCTGTPHKSLKVREPEGIGAIKRSQQRRYEKTFVMQNKACYNCGSFEHLKFDCKQNIWVDKGKTWSRVNHDHDNMKYPSKPTLNCAHSKMTSLVKPAHSHVKRPFVRKTAVKNKVWVPTVRTKFPTVGPKVPTAKPTVAADKGNRGKAVKAPACWIWKPKQNQPNQGSNLNGVSVIFKKYKYIDTQGRHKIILMIKDIGTQQMVSAGNLILMLDEHVMMRGKGTSRIRHEATVSPTRDDRHGEAFPTATSLDAGQDRENIAKTSAMPHEASPRVTSLVCDGKSLVLKNKVKTLEDNAKRSEGFAQEDAPNTGGMDQRCLSTLGAANVLSSGGTASTPAGVDTASGSFPTAVIFTTASVTTPYTRRTRALRGIIIESSQTTSVPIISAKGKGKEKMAESESTKKKKVQEQLDAQVAKELEYEFAQEEQLIREQGEKYAKIARVQAERELGLWNLAEIKRYQAQQSKPATKTEKRNYYMSILKSNAGWKAKASGSEPSQEQQTKDPKELSKEELKKMMEIVPVEEIYIDALQAKYPIIDWEIYSKE</sequence>
<evidence type="ECO:0000256" key="2">
    <source>
        <dbReference type="SAM" id="MobiDB-lite"/>
    </source>
</evidence>
<dbReference type="PROSITE" id="PS50158">
    <property type="entry name" value="ZF_CCHC"/>
    <property type="match status" value="1"/>
</dbReference>
<name>A0ABQ5HNZ5_9ASTR</name>
<comment type="caution">
    <text evidence="4">The sequence shown here is derived from an EMBL/GenBank/DDBJ whole genome shotgun (WGS) entry which is preliminary data.</text>
</comment>
<protein>
    <submittedName>
        <fullName evidence="4">Ribonuclease H-like domain-containing protein</fullName>
    </submittedName>
</protein>
<keyword evidence="1" id="KW-0863">Zinc-finger</keyword>
<reference evidence="4" key="1">
    <citation type="journal article" date="2022" name="Int. J. Mol. Sci.">
        <title>Draft Genome of Tanacetum Coccineum: Genomic Comparison of Closely Related Tanacetum-Family Plants.</title>
        <authorList>
            <person name="Yamashiro T."/>
            <person name="Shiraishi A."/>
            <person name="Nakayama K."/>
            <person name="Satake H."/>
        </authorList>
    </citation>
    <scope>NUCLEOTIDE SEQUENCE</scope>
</reference>
<dbReference type="Pfam" id="PF00098">
    <property type="entry name" value="zf-CCHC"/>
    <property type="match status" value="1"/>
</dbReference>
<evidence type="ECO:0000313" key="4">
    <source>
        <dbReference type="EMBL" id="GJT89171.1"/>
    </source>
</evidence>
<proteinExistence type="predicted"/>
<feature type="compositionally biased region" description="Basic and acidic residues" evidence="2">
    <location>
        <begin position="444"/>
        <end position="460"/>
    </location>
</feature>
<dbReference type="InterPro" id="IPR001878">
    <property type="entry name" value="Znf_CCHC"/>
</dbReference>
<keyword evidence="1" id="KW-0479">Metal-binding</keyword>